<name>A0A518ELC5_9BACT</name>
<feature type="domain" description="HTH deoR-type" evidence="3">
    <location>
        <begin position="3"/>
        <end position="58"/>
    </location>
</feature>
<dbReference type="PANTHER" id="PTHR34580:SF3">
    <property type="entry name" value="PROTEIN PAFB"/>
    <property type="match status" value="1"/>
</dbReference>
<dbReference type="AlphaFoldDB" id="A0A518ELC5"/>
<protein>
    <submittedName>
        <fullName evidence="4">HTH domain protein</fullName>
    </submittedName>
</protein>
<evidence type="ECO:0000256" key="1">
    <source>
        <dbReference type="ARBA" id="ARBA00023015"/>
    </source>
</evidence>
<evidence type="ECO:0000313" key="5">
    <source>
        <dbReference type="Proteomes" id="UP000320390"/>
    </source>
</evidence>
<dbReference type="Proteomes" id="UP000320390">
    <property type="component" value="Chromosome"/>
</dbReference>
<keyword evidence="5" id="KW-1185">Reference proteome</keyword>
<dbReference type="Pfam" id="PF08279">
    <property type="entry name" value="HTH_11"/>
    <property type="match status" value="1"/>
</dbReference>
<dbReference type="InterPro" id="IPR036388">
    <property type="entry name" value="WH-like_DNA-bd_sf"/>
</dbReference>
<dbReference type="PROSITE" id="PS52050">
    <property type="entry name" value="WYL"/>
    <property type="match status" value="1"/>
</dbReference>
<dbReference type="InterPro" id="IPR036390">
    <property type="entry name" value="WH_DNA-bd_sf"/>
</dbReference>
<evidence type="ECO:0000313" key="4">
    <source>
        <dbReference type="EMBL" id="QDV04896.1"/>
    </source>
</evidence>
<keyword evidence="1" id="KW-0805">Transcription regulation</keyword>
<dbReference type="InterPro" id="IPR051534">
    <property type="entry name" value="CBASS_pafABC_assoc_protein"/>
</dbReference>
<reference evidence="4 5" key="1">
    <citation type="submission" date="2019-02" db="EMBL/GenBank/DDBJ databases">
        <title>Deep-cultivation of Planctomycetes and their phenomic and genomic characterization uncovers novel biology.</title>
        <authorList>
            <person name="Wiegand S."/>
            <person name="Jogler M."/>
            <person name="Boedeker C."/>
            <person name="Pinto D."/>
            <person name="Vollmers J."/>
            <person name="Rivas-Marin E."/>
            <person name="Kohn T."/>
            <person name="Peeters S.H."/>
            <person name="Heuer A."/>
            <person name="Rast P."/>
            <person name="Oberbeckmann S."/>
            <person name="Bunk B."/>
            <person name="Jeske O."/>
            <person name="Meyerdierks A."/>
            <person name="Storesund J.E."/>
            <person name="Kallscheuer N."/>
            <person name="Luecker S."/>
            <person name="Lage O.M."/>
            <person name="Pohl T."/>
            <person name="Merkel B.J."/>
            <person name="Hornburger P."/>
            <person name="Mueller R.-W."/>
            <person name="Bruemmer F."/>
            <person name="Labrenz M."/>
            <person name="Spormann A.M."/>
            <person name="Op den Camp H."/>
            <person name="Overmann J."/>
            <person name="Amann R."/>
            <person name="Jetten M.S.M."/>
            <person name="Mascher T."/>
            <person name="Medema M.H."/>
            <person name="Devos D.P."/>
            <person name="Kaster A.-K."/>
            <person name="Ovreas L."/>
            <person name="Rohde M."/>
            <person name="Galperin M.Y."/>
            <person name="Jogler C."/>
        </authorList>
    </citation>
    <scope>NUCLEOTIDE SEQUENCE [LARGE SCALE GENOMIC DNA]</scope>
    <source>
        <strain evidence="4 5">Poly30</strain>
    </source>
</reference>
<sequence length="230" mass="26335">MRRADRLFEIIQLLRGRSTTTAAELARELEVSERTIYRDIQDLMASGVPIEGEAGVGYALDHFDLPPLVFDRDEIEALVFGMRIVESFGDAELAASARRALRKVEAALPDHRRPYVEGTPLLAHNMRSYPPLKFDLAVLRHAIRDFRYADLDYVDADGAPTRRRVRPLGMAFFGTTWLLMGWCELREDFRSFRPDRIHGLEISSETFVDAPPRDLCTYLTTLRQCSEPDF</sequence>
<organism evidence="4 5">
    <name type="scientific">Saltatorellus ferox</name>
    <dbReference type="NCBI Taxonomy" id="2528018"/>
    <lineage>
        <taxon>Bacteria</taxon>
        <taxon>Pseudomonadati</taxon>
        <taxon>Planctomycetota</taxon>
        <taxon>Planctomycetia</taxon>
        <taxon>Planctomycetia incertae sedis</taxon>
        <taxon>Saltatorellus</taxon>
    </lineage>
</organism>
<dbReference type="SUPFAM" id="SSF46785">
    <property type="entry name" value="Winged helix' DNA-binding domain"/>
    <property type="match status" value="1"/>
</dbReference>
<gene>
    <name evidence="4" type="ORF">Poly30_03900</name>
</gene>
<dbReference type="OrthoDB" id="9767131at2"/>
<evidence type="ECO:0000256" key="2">
    <source>
        <dbReference type="ARBA" id="ARBA00023163"/>
    </source>
</evidence>
<evidence type="ECO:0000259" key="3">
    <source>
        <dbReference type="PROSITE" id="PS51000"/>
    </source>
</evidence>
<dbReference type="Gene3D" id="1.10.10.10">
    <property type="entry name" value="Winged helix-like DNA-binding domain superfamily/Winged helix DNA-binding domain"/>
    <property type="match status" value="1"/>
</dbReference>
<dbReference type="PROSITE" id="PS51000">
    <property type="entry name" value="HTH_DEOR_2"/>
    <property type="match status" value="1"/>
</dbReference>
<proteinExistence type="predicted"/>
<dbReference type="InterPro" id="IPR026881">
    <property type="entry name" value="WYL_dom"/>
</dbReference>
<dbReference type="Pfam" id="PF13280">
    <property type="entry name" value="WYL"/>
    <property type="match status" value="1"/>
</dbReference>
<keyword evidence="2" id="KW-0804">Transcription</keyword>
<dbReference type="GO" id="GO:0003700">
    <property type="term" value="F:DNA-binding transcription factor activity"/>
    <property type="evidence" value="ECO:0007669"/>
    <property type="project" value="InterPro"/>
</dbReference>
<dbReference type="PANTHER" id="PTHR34580">
    <property type="match status" value="1"/>
</dbReference>
<accession>A0A518ELC5</accession>
<dbReference type="InterPro" id="IPR001034">
    <property type="entry name" value="DeoR_HTH"/>
</dbReference>
<dbReference type="RefSeq" id="WP_145194330.1">
    <property type="nucleotide sequence ID" value="NZ_CP036434.1"/>
</dbReference>
<dbReference type="InterPro" id="IPR013196">
    <property type="entry name" value="HTH_11"/>
</dbReference>
<dbReference type="EMBL" id="CP036434">
    <property type="protein sequence ID" value="QDV04896.1"/>
    <property type="molecule type" value="Genomic_DNA"/>
</dbReference>